<dbReference type="AlphaFoldDB" id="A0A7T5EN37"/>
<gene>
    <name evidence="3" type="ORF">JD108_07050</name>
    <name evidence="4" type="ORF">KDJ56_06730</name>
</gene>
<evidence type="ECO:0000313" key="6">
    <source>
        <dbReference type="Proteomes" id="UP000677234"/>
    </source>
</evidence>
<dbReference type="KEGG" id="bcop:JD108_07050"/>
<keyword evidence="6" id="KW-1185">Reference proteome</keyword>
<accession>A0A7T5EN37</accession>
<evidence type="ECO:0000313" key="5">
    <source>
        <dbReference type="Proteomes" id="UP000595847"/>
    </source>
</evidence>
<evidence type="ECO:0000313" key="4">
    <source>
        <dbReference type="EMBL" id="QUO42661.1"/>
    </source>
</evidence>
<proteinExistence type="predicted"/>
<dbReference type="Proteomes" id="UP000677234">
    <property type="component" value="Chromosome"/>
</dbReference>
<feature type="transmembrane region" description="Helical" evidence="1">
    <location>
        <begin position="64"/>
        <end position="84"/>
    </location>
</feature>
<feature type="transmembrane region" description="Helical" evidence="1">
    <location>
        <begin position="118"/>
        <end position="143"/>
    </location>
</feature>
<dbReference type="Proteomes" id="UP000595847">
    <property type="component" value="Chromosome"/>
</dbReference>
<evidence type="ECO:0000259" key="2">
    <source>
        <dbReference type="Pfam" id="PF09835"/>
    </source>
</evidence>
<reference evidence="3 5" key="1">
    <citation type="submission" date="2020-12" db="EMBL/GenBank/DDBJ databases">
        <title>strain FJAT-54423T represents a novel species of the genus Brevibacillus.</title>
        <authorList>
            <person name="Tang R."/>
        </authorList>
    </citation>
    <scope>NUCLEOTIDE SEQUENCE [LARGE SCALE GENOMIC DNA]</scope>
    <source>
        <strain evidence="3 5">FJAT-54423</strain>
    </source>
</reference>
<feature type="transmembrane region" description="Helical" evidence="1">
    <location>
        <begin position="29"/>
        <end position="52"/>
    </location>
</feature>
<name>A0A7T5EN37_9BACL</name>
<dbReference type="EMBL" id="CP066308">
    <property type="protein sequence ID" value="QQE75635.1"/>
    <property type="molecule type" value="Genomic_DNA"/>
</dbReference>
<evidence type="ECO:0000313" key="3">
    <source>
        <dbReference type="EMBL" id="QQE75635.1"/>
    </source>
</evidence>
<keyword evidence="1" id="KW-0812">Transmembrane</keyword>
<evidence type="ECO:0000256" key="1">
    <source>
        <dbReference type="SAM" id="Phobius"/>
    </source>
</evidence>
<dbReference type="Pfam" id="PF09835">
    <property type="entry name" value="DUF2062"/>
    <property type="match status" value="1"/>
</dbReference>
<organism evidence="3 5">
    <name type="scientific">Brevibacillus composti</name>
    <dbReference type="NCBI Taxonomy" id="2796470"/>
    <lineage>
        <taxon>Bacteria</taxon>
        <taxon>Bacillati</taxon>
        <taxon>Bacillota</taxon>
        <taxon>Bacilli</taxon>
        <taxon>Bacillales</taxon>
        <taxon>Paenibacillaceae</taxon>
        <taxon>Brevibacillus</taxon>
    </lineage>
</organism>
<dbReference type="EMBL" id="CP073708">
    <property type="protein sequence ID" value="QUO42661.1"/>
    <property type="molecule type" value="Genomic_DNA"/>
</dbReference>
<sequence length="172" mass="19663">MWKKIYRKLKYEYYKLIRMKGAPSFVARGFSVGIFVEFITLPTFGLAFLLLFPLVKLFRCSLPAGLIGFVIGKLVLPVFMVLNYKLGYSIVGKPLQEHLEHNNESVQGWLIWMKEKGLAYFTGSAVMGLIVAIGSYFLVYTALQWYRRKRARRTPARDAAAAKSELARKSQP</sequence>
<keyword evidence="1" id="KW-0472">Membrane</keyword>
<dbReference type="PANTHER" id="PTHR40547">
    <property type="entry name" value="SLL0298 PROTEIN"/>
    <property type="match status" value="1"/>
</dbReference>
<dbReference type="RefSeq" id="WP_198829156.1">
    <property type="nucleotide sequence ID" value="NZ_CP066308.1"/>
</dbReference>
<keyword evidence="1" id="KW-1133">Transmembrane helix</keyword>
<dbReference type="PANTHER" id="PTHR40547:SF1">
    <property type="entry name" value="SLL0298 PROTEIN"/>
    <property type="match status" value="1"/>
</dbReference>
<feature type="domain" description="DUF2062" evidence="2">
    <location>
        <begin position="7"/>
        <end position="151"/>
    </location>
</feature>
<dbReference type="InterPro" id="IPR018639">
    <property type="entry name" value="DUF2062"/>
</dbReference>
<protein>
    <submittedName>
        <fullName evidence="3">DUF2062 domain-containing protein</fullName>
    </submittedName>
</protein>
<reference evidence="4" key="2">
    <citation type="submission" date="2021-04" db="EMBL/GenBank/DDBJ databases">
        <title>Brevibacillus composti FJAT-54423, complete genome.</title>
        <authorList>
            <person name="Tang R."/>
        </authorList>
    </citation>
    <scope>NUCLEOTIDE SEQUENCE</scope>
    <source>
        <strain evidence="4">FJAT-54424</strain>
    </source>
</reference>